<evidence type="ECO:0000256" key="1">
    <source>
        <dbReference type="SAM" id="SignalP"/>
    </source>
</evidence>
<evidence type="ECO:0000313" key="2">
    <source>
        <dbReference type="EMBL" id="MCF2872726.1"/>
    </source>
</evidence>
<feature type="chain" id="PRO_5046427195" evidence="1">
    <location>
        <begin position="23"/>
        <end position="187"/>
    </location>
</feature>
<reference evidence="2 3" key="1">
    <citation type="submission" date="2022-01" db="EMBL/GenBank/DDBJ databases">
        <title>Octadecabacter sp. nov., isolated from a marine alga.</title>
        <authorList>
            <person name="Jin M.S."/>
            <person name="Kim H.M."/>
            <person name="Han D.M."/>
            <person name="Jung J.J."/>
            <person name="Jeon C.O."/>
        </authorList>
    </citation>
    <scope>NUCLEOTIDE SEQUENCE [LARGE SCALE GENOMIC DNA]</scope>
    <source>
        <strain evidence="2 3">G9-8</strain>
    </source>
</reference>
<comment type="caution">
    <text evidence="2">The sequence shown here is derived from an EMBL/GenBank/DDBJ whole genome shotgun (WGS) entry which is preliminary data.</text>
</comment>
<accession>A0ABS9D0L0</accession>
<keyword evidence="3" id="KW-1185">Reference proteome</keyword>
<dbReference type="Proteomes" id="UP001200557">
    <property type="component" value="Unassembled WGS sequence"/>
</dbReference>
<dbReference type="EMBL" id="JAKGAQ010000005">
    <property type="protein sequence ID" value="MCF2872726.1"/>
    <property type="molecule type" value="Genomic_DNA"/>
</dbReference>
<protein>
    <submittedName>
        <fullName evidence="2">Uncharacterized protein</fullName>
    </submittedName>
</protein>
<dbReference type="RefSeq" id="WP_235227054.1">
    <property type="nucleotide sequence ID" value="NZ_JAKGAQ010000005.1"/>
</dbReference>
<gene>
    <name evidence="2" type="ORF">L0664_16770</name>
</gene>
<feature type="signal peptide" evidence="1">
    <location>
        <begin position="1"/>
        <end position="22"/>
    </location>
</feature>
<organism evidence="2 3">
    <name type="scientific">Octadecabacter dasysiphoniae</name>
    <dbReference type="NCBI Taxonomy" id="2909341"/>
    <lineage>
        <taxon>Bacteria</taxon>
        <taxon>Pseudomonadati</taxon>
        <taxon>Pseudomonadota</taxon>
        <taxon>Alphaproteobacteria</taxon>
        <taxon>Rhodobacterales</taxon>
        <taxon>Roseobacteraceae</taxon>
        <taxon>Octadecabacter</taxon>
    </lineage>
</organism>
<evidence type="ECO:0000313" key="3">
    <source>
        <dbReference type="Proteomes" id="UP001200557"/>
    </source>
</evidence>
<name>A0ABS9D0L0_9RHOB</name>
<keyword evidence="1" id="KW-0732">Signal</keyword>
<sequence>MKYVVATVLFTAPLFTATGAQADSLCQVWNVDVVQNAIAGQWSTRGATSIESVIFSTTENTVGQVVISSAGQFASASVVEGAAIPDVTLESDSAFMFDICPVYDVDGVDDILDTVEADWIADAVSGTPCGPRDLLQLTATVDMGEQGGGAVTFIPYFDDQIVMISEVEIVGDWGIAFVTEVALLTPQ</sequence>
<proteinExistence type="predicted"/>